<dbReference type="InterPro" id="IPR005475">
    <property type="entry name" value="Transketolase-like_Pyr-bd"/>
</dbReference>
<name>A0A6J4KJ72_9SPHI</name>
<dbReference type="AlphaFoldDB" id="A0A6J4KJ72"/>
<evidence type="ECO:0000313" key="7">
    <source>
        <dbReference type="EMBL" id="CAA9306408.1"/>
    </source>
</evidence>
<dbReference type="Gene3D" id="3.40.50.970">
    <property type="match status" value="2"/>
</dbReference>
<dbReference type="GO" id="GO:0003863">
    <property type="term" value="F:branched-chain 2-oxo acid dehydrogenase activity"/>
    <property type="evidence" value="ECO:0007669"/>
    <property type="project" value="UniProtKB-EC"/>
</dbReference>
<evidence type="ECO:0000256" key="5">
    <source>
        <dbReference type="ARBA" id="ARBA00023052"/>
    </source>
</evidence>
<sequence>MSTSSIINTYTTLTNDTLKRAYHLMCVTREMDRLYDQRKDLYGKYPHSTSRGHEAVQIAAGLQLHPYDFAAPYYRDEALLLAMGVPLRSLMLQMLAKGDDPFSGGRNGYGNPVLHSEELPKVPYLGLTAGSHVVPATGVAQGLAYLSTQNLRSDFDRPVVFCSLGDGALTSGEVAEALQVALLKRLPIVYLVQDNDWARSARADEYRGMDPYEFAGGIKGMRRTRVNGADFVQAYESIQLAIDYVRIERLPIFLHAKCPLIGSFRSDLPAGRYRTAENLALHGKDDPIIRLRKYLTIEGETEEVLERIDEEARALVAEELRLATEAADPDPGTVSRHTFAEAGETAAPATGSAASPGEPLSPARAATAALNDLLGTHREALYYGQDVGGALGGLYGEAHGLAERYGAERVFNMPAQPAYLVGAALGMAVTGCRPIAQVTAEGLWGGLGQLVHGLSRSNYLSNGQFPAPVVLRVPVGAPGGGGPFGSGSIESVLLRIPGLKVAYPSGAADLAGLLKAAFADPNPFVVLEHRGLYGSTAPDPSAGTADATPLPLGKARVVAEASAEKREEGGSVVVVTYGMGVHWARAAAEGLEGAVEILDLRTLHPLDWEAVTAAVGRHNKALVLTEEAAPGSFAEALAGRIARECFKVLDGPVGVCGAEAVPAIPQHERLEAAVLPNPEKVTAAIRALLNY</sequence>
<dbReference type="Gene3D" id="3.40.50.920">
    <property type="match status" value="1"/>
</dbReference>
<dbReference type="GO" id="GO:0007584">
    <property type="term" value="P:response to nutrient"/>
    <property type="evidence" value="ECO:0007669"/>
    <property type="project" value="TreeGrafter"/>
</dbReference>
<dbReference type="PANTHER" id="PTHR42980">
    <property type="entry name" value="2-OXOISOVALERATE DEHYDROGENASE SUBUNIT BETA-RELATED"/>
    <property type="match status" value="1"/>
</dbReference>
<dbReference type="InterPro" id="IPR001017">
    <property type="entry name" value="DH_E1"/>
</dbReference>
<dbReference type="Pfam" id="PF00676">
    <property type="entry name" value="E1_dh"/>
    <property type="match status" value="1"/>
</dbReference>
<comment type="function">
    <text evidence="2">E1 component of the 2-oxoglutarate dehydrogenase (OGDH) complex which catalyzes the decarboxylation of 2-oxoglutarate, the first step in the conversion of 2-oxoglutarate to succinyl-CoA and CO(2).</text>
</comment>
<keyword evidence="4 7" id="KW-0560">Oxidoreductase</keyword>
<protein>
    <recommendedName>
        <fullName evidence="3">3-methyl-2-oxobutanoate dehydrogenase (2-methylpropanoyl-transferring)</fullName>
        <ecNumber evidence="3">1.2.4.4</ecNumber>
    </recommendedName>
</protein>
<dbReference type="InterPro" id="IPR033248">
    <property type="entry name" value="Transketolase_C"/>
</dbReference>
<dbReference type="EC" id="1.2.4.4" evidence="3"/>
<gene>
    <name evidence="7" type="ORF">AVDCRST_MAG56-5849</name>
</gene>
<reference evidence="7" key="1">
    <citation type="submission" date="2020-02" db="EMBL/GenBank/DDBJ databases">
        <authorList>
            <person name="Meier V. D."/>
        </authorList>
    </citation>
    <scope>NUCLEOTIDE SEQUENCE</scope>
    <source>
        <strain evidence="7">AVDCRST_MAG56</strain>
    </source>
</reference>
<proteinExistence type="predicted"/>
<dbReference type="PANTHER" id="PTHR42980:SF1">
    <property type="entry name" value="2-OXOISOVALERATE DEHYDROGENASE SUBUNIT BETA, MITOCHONDRIAL"/>
    <property type="match status" value="1"/>
</dbReference>
<dbReference type="GO" id="GO:0009083">
    <property type="term" value="P:branched-chain amino acid catabolic process"/>
    <property type="evidence" value="ECO:0007669"/>
    <property type="project" value="TreeGrafter"/>
</dbReference>
<evidence type="ECO:0000256" key="2">
    <source>
        <dbReference type="ARBA" id="ARBA00003906"/>
    </source>
</evidence>
<evidence type="ECO:0000256" key="3">
    <source>
        <dbReference type="ARBA" id="ARBA00012277"/>
    </source>
</evidence>
<accession>A0A6J4KJ72</accession>
<organism evidence="7">
    <name type="scientific">uncultured Cytophagales bacterium</name>
    <dbReference type="NCBI Taxonomy" id="158755"/>
    <lineage>
        <taxon>Bacteria</taxon>
        <taxon>Pseudomonadati</taxon>
        <taxon>Bacteroidota</taxon>
        <taxon>Sphingobacteriia</taxon>
        <taxon>Sphingobacteriales</taxon>
        <taxon>environmental samples</taxon>
    </lineage>
</organism>
<dbReference type="InterPro" id="IPR009014">
    <property type="entry name" value="Transketo_C/PFOR_II"/>
</dbReference>
<feature type="domain" description="Transketolase-like pyrimidine-binding" evidence="6">
    <location>
        <begin position="360"/>
        <end position="535"/>
    </location>
</feature>
<dbReference type="Pfam" id="PF02780">
    <property type="entry name" value="Transketolase_C"/>
    <property type="match status" value="1"/>
</dbReference>
<dbReference type="SUPFAM" id="SSF52922">
    <property type="entry name" value="TK C-terminal domain-like"/>
    <property type="match status" value="1"/>
</dbReference>
<keyword evidence="5" id="KW-0786">Thiamine pyrophosphate</keyword>
<evidence type="ECO:0000259" key="6">
    <source>
        <dbReference type="SMART" id="SM00861"/>
    </source>
</evidence>
<dbReference type="SUPFAM" id="SSF52518">
    <property type="entry name" value="Thiamin diphosphate-binding fold (THDP-binding)"/>
    <property type="match status" value="2"/>
</dbReference>
<dbReference type="InterPro" id="IPR029061">
    <property type="entry name" value="THDP-binding"/>
</dbReference>
<dbReference type="SMART" id="SM00861">
    <property type="entry name" value="Transket_pyr"/>
    <property type="match status" value="1"/>
</dbReference>
<evidence type="ECO:0000256" key="4">
    <source>
        <dbReference type="ARBA" id="ARBA00023002"/>
    </source>
</evidence>
<dbReference type="EMBL" id="CADCTQ010000482">
    <property type="protein sequence ID" value="CAA9306408.1"/>
    <property type="molecule type" value="Genomic_DNA"/>
</dbReference>
<dbReference type="Pfam" id="PF02779">
    <property type="entry name" value="Transket_pyr"/>
    <property type="match status" value="1"/>
</dbReference>
<comment type="cofactor">
    <cofactor evidence="1">
        <name>thiamine diphosphate</name>
        <dbReference type="ChEBI" id="CHEBI:58937"/>
    </cofactor>
</comment>
<evidence type="ECO:0000256" key="1">
    <source>
        <dbReference type="ARBA" id="ARBA00001964"/>
    </source>
</evidence>